<proteinExistence type="predicted"/>
<evidence type="ECO:0000259" key="1">
    <source>
        <dbReference type="Pfam" id="PF00961"/>
    </source>
</evidence>
<dbReference type="GO" id="GO:0005739">
    <property type="term" value="C:mitochondrion"/>
    <property type="evidence" value="ECO:0007669"/>
    <property type="project" value="UniProtKB-ARBA"/>
</dbReference>
<dbReference type="AlphaFoldDB" id="A0A5Q0U1K2"/>
<evidence type="ECO:0000313" key="2">
    <source>
        <dbReference type="EMBL" id="QGA74376.1"/>
    </source>
</evidence>
<reference evidence="2" key="1">
    <citation type="submission" date="2018-11" db="EMBL/GenBank/DDBJ databases">
        <authorList>
            <person name="Ma F.Y."/>
            <person name="Suo F.Y."/>
        </authorList>
    </citation>
    <scope>NUCLEOTIDE SEQUENCE</scope>
</reference>
<dbReference type="Gene3D" id="3.10.28.10">
    <property type="entry name" value="Homing endonucleases"/>
    <property type="match status" value="2"/>
</dbReference>
<feature type="domain" description="Homing endonuclease LAGLIDADG" evidence="1">
    <location>
        <begin position="189"/>
        <end position="287"/>
    </location>
</feature>
<dbReference type="FunFam" id="3.10.28.10:FF:000010">
    <property type="entry name" value="LAGLIDADG homing endonuclease I-LtrII"/>
    <property type="match status" value="1"/>
</dbReference>
<gene>
    <name evidence="2" type="primary">ORF477</name>
</gene>
<name>A0A5Q0U1K2_MONFR</name>
<dbReference type="InterPro" id="IPR027434">
    <property type="entry name" value="Homing_endonucl"/>
</dbReference>
<accession>A0A5Q0U1K2</accession>
<dbReference type="InterPro" id="IPR051289">
    <property type="entry name" value="LAGLIDADG_Endonuclease"/>
</dbReference>
<keyword evidence="2" id="KW-0540">Nuclease</keyword>
<keyword evidence="2" id="KW-0496">Mitochondrion</keyword>
<reference evidence="2" key="2">
    <citation type="journal article" date="2019" name="Mitochondrial DNA Part B Resour">
        <title>Complete mitochondrial genome of plant pathogen Monilinia fructicola (Sclerotiniaceae, Helotiales).</title>
        <authorList>
            <person name="Ma Y."/>
            <person name="Huang L."/>
            <person name="Abuduaini A."/>
            <person name="Zhou H."/>
            <person name="Wang Y."/>
            <person name="Suo F."/>
        </authorList>
    </citation>
    <scope>NUCLEOTIDE SEQUENCE</scope>
</reference>
<keyword evidence="2" id="KW-0378">Hydrolase</keyword>
<geneLocation type="mitochondrion" evidence="2"/>
<dbReference type="Pfam" id="PF00961">
    <property type="entry name" value="LAGLIDADG_1"/>
    <property type="match status" value="2"/>
</dbReference>
<keyword evidence="2" id="KW-0255">Endonuclease</keyword>
<dbReference type="PANTHER" id="PTHR36181:SF4">
    <property type="entry name" value="LAGLIDADG ENDONUCLEASE"/>
    <property type="match status" value="1"/>
</dbReference>
<dbReference type="FunFam" id="3.10.28.10:FF:000015">
    <property type="entry name" value="Laglidadg endonuclease"/>
    <property type="match status" value="1"/>
</dbReference>
<organism evidence="2">
    <name type="scientific">Monilinia fructicola</name>
    <name type="common">Brown rot fungus</name>
    <name type="synonym">Ciboria fructicola</name>
    <dbReference type="NCBI Taxonomy" id="38448"/>
    <lineage>
        <taxon>Eukaryota</taxon>
        <taxon>Fungi</taxon>
        <taxon>Dikarya</taxon>
        <taxon>Ascomycota</taxon>
        <taxon>Pezizomycotina</taxon>
        <taxon>Leotiomycetes</taxon>
        <taxon>Helotiales</taxon>
        <taxon>Sclerotiniaceae</taxon>
        <taxon>Monilinia</taxon>
    </lineage>
</organism>
<dbReference type="EMBL" id="MK163638">
    <property type="protein sequence ID" value="QGA74376.1"/>
    <property type="molecule type" value="Genomic_DNA"/>
</dbReference>
<dbReference type="PANTHER" id="PTHR36181">
    <property type="entry name" value="INTRON-ENCODED ENDONUCLEASE AI3-RELATED"/>
    <property type="match status" value="1"/>
</dbReference>
<dbReference type="GO" id="GO:0004519">
    <property type="term" value="F:endonuclease activity"/>
    <property type="evidence" value="ECO:0007669"/>
    <property type="project" value="UniProtKB-KW"/>
</dbReference>
<dbReference type="SUPFAM" id="SSF55608">
    <property type="entry name" value="Homing endonucleases"/>
    <property type="match status" value="2"/>
</dbReference>
<dbReference type="InterPro" id="IPR004860">
    <property type="entry name" value="LAGLIDADG_dom"/>
</dbReference>
<sequence>MLVNSIKLTETLALFARFINKAVHQYNGNDNRDQDKSSWPAERCRRSLMWVKLSNSGDPLKLLVPSYSWKTICGWSNYSGFLLDYLLNNLIDKVTSQKIIERAMGYRGTKSVTGLNKPTSQTKSVTVKAQRVDGSWCIKPAVNKNLMHLRYTLMGFERGYQTRIPSNQINIRRLTTIHVPHNQMNPWFLTGFSDAEGSFSILVQHNIKYNTNWRIKAVFAIGLHKKDTAILEKIQTMLGVGNIHKHGKDSVQFRVDSIKELQIILDHFDKYPLMSAKIADYILFKKAFNIIKAGEHLNKEGLLKIIGIKASLNLGLSPNLKESFPNFVLVSRPEYSFKEIIHPEWVAGFISGDGSFNIKTSSSISSKLSSRVQLRFGVGLNLRDKELIQGLVVFFNLEQGKHIHTTSDSVHLEISKFTDIVNIIIPFFDKYPIQGIKSLDFSDFKKVASIMENKGHLTLNGYNNIVSIKEGMNKNRL</sequence>
<protein>
    <submittedName>
        <fullName evidence="2">LAGLIDADG endonuclease</fullName>
    </submittedName>
</protein>
<feature type="domain" description="Homing endonuclease LAGLIDADG" evidence="1">
    <location>
        <begin position="347"/>
        <end position="447"/>
    </location>
</feature>